<dbReference type="AlphaFoldDB" id="A0ABD0JNZ9"/>
<organism evidence="2 3">
    <name type="scientific">Batillaria attramentaria</name>
    <dbReference type="NCBI Taxonomy" id="370345"/>
    <lineage>
        <taxon>Eukaryota</taxon>
        <taxon>Metazoa</taxon>
        <taxon>Spiralia</taxon>
        <taxon>Lophotrochozoa</taxon>
        <taxon>Mollusca</taxon>
        <taxon>Gastropoda</taxon>
        <taxon>Caenogastropoda</taxon>
        <taxon>Sorbeoconcha</taxon>
        <taxon>Cerithioidea</taxon>
        <taxon>Batillariidae</taxon>
        <taxon>Batillaria</taxon>
    </lineage>
</organism>
<evidence type="ECO:0000256" key="1">
    <source>
        <dbReference type="SAM" id="SignalP"/>
    </source>
</evidence>
<comment type="caution">
    <text evidence="2">The sequence shown here is derived from an EMBL/GenBank/DDBJ whole genome shotgun (WGS) entry which is preliminary data.</text>
</comment>
<evidence type="ECO:0000313" key="3">
    <source>
        <dbReference type="Proteomes" id="UP001519460"/>
    </source>
</evidence>
<dbReference type="Proteomes" id="UP001519460">
    <property type="component" value="Unassembled WGS sequence"/>
</dbReference>
<feature type="chain" id="PRO_5044807547" evidence="1">
    <location>
        <begin position="17"/>
        <end position="118"/>
    </location>
</feature>
<evidence type="ECO:0000313" key="2">
    <source>
        <dbReference type="EMBL" id="KAK7476531.1"/>
    </source>
</evidence>
<feature type="signal peptide" evidence="1">
    <location>
        <begin position="1"/>
        <end position="16"/>
    </location>
</feature>
<protein>
    <submittedName>
        <fullName evidence="2">Uncharacterized protein</fullName>
    </submittedName>
</protein>
<dbReference type="EMBL" id="JACVVK020000373">
    <property type="protein sequence ID" value="KAK7476531.1"/>
    <property type="molecule type" value="Genomic_DNA"/>
</dbReference>
<reference evidence="2 3" key="1">
    <citation type="journal article" date="2023" name="Sci. Data">
        <title>Genome assembly of the Korean intertidal mud-creeper Batillaria attramentaria.</title>
        <authorList>
            <person name="Patra A.K."/>
            <person name="Ho P.T."/>
            <person name="Jun S."/>
            <person name="Lee S.J."/>
            <person name="Kim Y."/>
            <person name="Won Y.J."/>
        </authorList>
    </citation>
    <scope>NUCLEOTIDE SEQUENCE [LARGE SCALE GENOMIC DNA]</scope>
    <source>
        <strain evidence="2">Wonlab-2016</strain>
    </source>
</reference>
<accession>A0ABD0JNZ9</accession>
<proteinExistence type="predicted"/>
<gene>
    <name evidence="2" type="ORF">BaRGS_00032211</name>
</gene>
<sequence>MKVIFALAALVACVAARGIFANRDKRGPGSGPPEANIFHAMIEGELASLCTFAAKAHALEMARMMVDKQREKRSATQAEEEAFYAELERQVDQLGESIGQTCMQYYSLIAHVMGVILD</sequence>
<keyword evidence="3" id="KW-1185">Reference proteome</keyword>
<name>A0ABD0JNZ9_9CAEN</name>
<keyword evidence="1" id="KW-0732">Signal</keyword>